<feature type="domain" description="YutG/PgpA" evidence="2">
    <location>
        <begin position="10"/>
        <end position="92"/>
    </location>
</feature>
<evidence type="ECO:0000259" key="2">
    <source>
        <dbReference type="Pfam" id="PF04608"/>
    </source>
</evidence>
<dbReference type="InterPro" id="IPR036681">
    <property type="entry name" value="PgpA-like_sf"/>
</dbReference>
<proteinExistence type="predicted"/>
<dbReference type="AlphaFoldDB" id="A0A8I1WAN3"/>
<gene>
    <name evidence="3" type="ORF">J2R62_17450</name>
</gene>
<evidence type="ECO:0000313" key="4">
    <source>
        <dbReference type="Proteomes" id="UP000664658"/>
    </source>
</evidence>
<dbReference type="Proteomes" id="UP000664658">
    <property type="component" value="Unassembled WGS sequence"/>
</dbReference>
<dbReference type="PANTHER" id="PTHR36305:SF1">
    <property type="entry name" value="PHOSPHATIDYLGLYCEROPHOSPHATASE A"/>
    <property type="match status" value="1"/>
</dbReference>
<keyword evidence="1" id="KW-1133">Transmembrane helix</keyword>
<evidence type="ECO:0000313" key="3">
    <source>
        <dbReference type="EMBL" id="MBO1109941.1"/>
    </source>
</evidence>
<dbReference type="SUPFAM" id="SSF101307">
    <property type="entry name" value="YutG-like"/>
    <property type="match status" value="1"/>
</dbReference>
<dbReference type="GO" id="GO:0006629">
    <property type="term" value="P:lipid metabolic process"/>
    <property type="evidence" value="ECO:0007669"/>
    <property type="project" value="InterPro"/>
</dbReference>
<dbReference type="EMBL" id="JAFNAA010000104">
    <property type="protein sequence ID" value="MBO1109941.1"/>
    <property type="molecule type" value="Genomic_DNA"/>
</dbReference>
<reference evidence="3" key="1">
    <citation type="submission" date="2021-03" db="EMBL/GenBank/DDBJ databases">
        <title>Plesiomonas shigelloides zfcc0051, isolated from zebrafish feces.</title>
        <authorList>
            <person name="Vanderhoek Z."/>
            <person name="Gaulke C."/>
        </authorList>
    </citation>
    <scope>NUCLEOTIDE SEQUENCE</scope>
    <source>
        <strain evidence="3">Zfcc0051</strain>
    </source>
</reference>
<organism evidence="3 4">
    <name type="scientific">Plesiomonas shigelloides</name>
    <name type="common">Aeromonas shigelloides</name>
    <dbReference type="NCBI Taxonomy" id="703"/>
    <lineage>
        <taxon>Bacteria</taxon>
        <taxon>Pseudomonadati</taxon>
        <taxon>Pseudomonadota</taxon>
        <taxon>Gammaproteobacteria</taxon>
        <taxon>Enterobacterales</taxon>
        <taxon>Enterobacteriaceae</taxon>
        <taxon>Plesiomonas</taxon>
    </lineage>
</organism>
<keyword evidence="1" id="KW-0472">Membrane</keyword>
<protein>
    <submittedName>
        <fullName evidence="3">Phosphatidylglycerophosphatase A</fullName>
    </submittedName>
</protein>
<dbReference type="InterPro" id="IPR007686">
    <property type="entry name" value="YutG/PgpA"/>
</dbReference>
<dbReference type="Pfam" id="PF04608">
    <property type="entry name" value="PgpA"/>
    <property type="match status" value="1"/>
</dbReference>
<sequence length="97" mass="10773">MSLRNLVHFLALGFSSGLSPVVPCTMGTLAAVPLWWLFAHLSLPWYLLTIVLSFIVGVYLCDATSRDMPVHDSDAIICDEFVHLILTMLALPAMKRQ</sequence>
<dbReference type="GO" id="GO:0008962">
    <property type="term" value="F:phosphatidylglycerophosphatase activity"/>
    <property type="evidence" value="ECO:0007669"/>
    <property type="project" value="InterPro"/>
</dbReference>
<evidence type="ECO:0000256" key="1">
    <source>
        <dbReference type="SAM" id="Phobius"/>
    </source>
</evidence>
<dbReference type="InterPro" id="IPR026037">
    <property type="entry name" value="PgpA"/>
</dbReference>
<keyword evidence="1" id="KW-0812">Transmembrane</keyword>
<dbReference type="CDD" id="cd06971">
    <property type="entry name" value="PgpA"/>
    <property type="match status" value="1"/>
</dbReference>
<name>A0A8I1WAN3_PLESH</name>
<dbReference type="PANTHER" id="PTHR36305">
    <property type="entry name" value="PHOSPHATIDYLGLYCEROPHOSPHATASE A"/>
    <property type="match status" value="1"/>
</dbReference>
<feature type="transmembrane region" description="Helical" evidence="1">
    <location>
        <begin position="34"/>
        <end position="61"/>
    </location>
</feature>
<accession>A0A8I1WAN3</accession>
<comment type="caution">
    <text evidence="3">The sequence shown here is derived from an EMBL/GenBank/DDBJ whole genome shotgun (WGS) entry which is preliminary data.</text>
</comment>